<evidence type="ECO:0000313" key="1">
    <source>
        <dbReference type="EMBL" id="AAQ60353.1"/>
    </source>
</evidence>
<organism evidence="1 2">
    <name type="scientific">Chromobacterium violaceum (strain ATCC 12472 / DSM 30191 / JCM 1249 / CCUG 213 / NBRC 12614 / NCIMB 9131 / NCTC 9757 / MK)</name>
    <dbReference type="NCBI Taxonomy" id="243365"/>
    <lineage>
        <taxon>Bacteria</taxon>
        <taxon>Pseudomonadati</taxon>
        <taxon>Pseudomonadota</taxon>
        <taxon>Betaproteobacteria</taxon>
        <taxon>Neisseriales</taxon>
        <taxon>Chromobacteriaceae</taxon>
        <taxon>Chromobacterium</taxon>
    </lineage>
</organism>
<dbReference type="Proteomes" id="UP000001424">
    <property type="component" value="Chromosome"/>
</dbReference>
<gene>
    <name evidence="1" type="ordered locus">CV_2683</name>
</gene>
<sequence>MDLRRLQSCEGGGSGFDGFVRPLRTCRHGNEWRIDADKAQSRGAGETMEAVLIV</sequence>
<dbReference type="HOGENOM" id="CLU_3041767_0_0_4"/>
<proteinExistence type="predicted"/>
<dbReference type="AlphaFoldDB" id="Q7NUL4"/>
<name>Q7NUL4_CHRVO</name>
<protein>
    <submittedName>
        <fullName evidence="1">Uncharacterized protein</fullName>
    </submittedName>
</protein>
<evidence type="ECO:0000313" key="2">
    <source>
        <dbReference type="Proteomes" id="UP000001424"/>
    </source>
</evidence>
<keyword evidence="2" id="KW-1185">Reference proteome</keyword>
<reference evidence="1 2" key="1">
    <citation type="journal article" date="2003" name="Proc. Natl. Acad. Sci. U.S.A.">
        <title>The complete genome sequence of Chromobacterium violaceum reveals remarkable and exploitable bacterial adaptability.</title>
        <authorList>
            <person name="Vasconcelos A.T.R."/>
            <person name="de Almeida D.F."/>
            <person name="Almeida F.C."/>
            <person name="de Almeida L.G.P."/>
            <person name="de Almeida R."/>
            <person name="Goncalves J.A.A."/>
            <person name="Andrade E.M."/>
            <person name="Antonio R.V."/>
            <person name="Araripe J."/>
            <person name="de Araujo M.F.F."/>
            <person name="Filho S.A."/>
            <person name="Azevedo V."/>
            <person name="Batista A.J."/>
            <person name="Bataus L.A.M."/>
            <person name="Batista J.S."/>
            <person name="Belo A."/>
            <person name="vander Berg C."/>
            <person name="Blamey J."/>
            <person name="Bogo M."/>
            <person name="Bonato S."/>
            <person name="Bordignon J."/>
            <person name="Brito C.A."/>
            <person name="Brocchi M."/>
            <person name="Burity H.A."/>
            <person name="Camargo A.A."/>
            <person name="Cardoso D.D.P."/>
            <person name="Carneiro N.P."/>
            <person name="Carraro D.M."/>
            <person name="Carvalho C.M.B."/>
            <person name="Cascardo J.C.M."/>
            <person name="Cavada B.S."/>
            <person name="Chueire L.M.O."/>
            <person name="Pasa T.B.C."/>
            <person name="Duran N."/>
            <person name="Fagundes N."/>
            <person name="Falcao C.L."/>
            <person name="Fantinatti F."/>
            <person name="Farias I.P."/>
            <person name="Felipe M.S.S."/>
            <person name="Ferrari L.P."/>
            <person name="Ferro J.A."/>
            <person name="Ferro M.I.T."/>
            <person name="Franco G.R."/>
            <person name="Freitas N.S.A."/>
            <person name="Furlan L.R."/>
            <person name="Gazzinelli R.T."/>
            <person name="Gomes E.A."/>
            <person name="Goncalves P.R."/>
            <person name="Grangeiro T.B."/>
            <person name="Grattapaglia D."/>
            <person name="Grisard E.C."/>
            <person name="Guimaraes C.T."/>
            <person name="Hanna E.S."/>
            <person name="Hungria M."/>
            <person name="Jardim S.N."/>
            <person name="Laurino J."/>
            <person name="Leoi L.C.T."/>
            <person name="Fassarella L."/>
            <person name="Lima A."/>
            <person name="Loureiro M.F."/>
            <person name="Lyra M.C.P."/>
            <person name="Macedo M."/>
            <person name="Madeira H.M.F."/>
            <person name="Manfio G.P."/>
            <person name="Maranhao A.Q."/>
            <person name="Martins W.S."/>
            <person name="di Mauro S.M.Z."/>
            <person name="de Medeiros S.R.B."/>
            <person name="Meissner R.D.V."/>
            <person name="Menck C.F.M."/>
            <person name="Moreira M.A.M."/>
            <person name="Nascimento F.F."/>
            <person name="Nicolas M.F."/>
            <person name="Oliveira J.G."/>
            <person name="Oliveira S.C."/>
            <person name="Paixao R.F.C."/>
            <person name="Parente J.A."/>
            <person name="Pedrosa F.O."/>
            <person name="Pena S.J.D."/>
            <person name="Perreira J.O."/>
            <person name="Perreira M."/>
            <person name="Pinto L.S.R.C."/>
            <person name="Pinto L.S."/>
            <person name="Porto J.I.R."/>
            <person name="Potrich D.P."/>
            <person name="Neto C.E.R."/>
            <person name="Reis A.M.M."/>
            <person name="Rigo L.U."/>
            <person name="Rondinelli E."/>
            <person name="dos Santos E.B.P."/>
            <person name="Santos F.R."/>
            <person name="Schneider M.P.C."/>
            <person name="Seuanez H.N."/>
            <person name="Silva A.M.R."/>
            <person name="da Silva A.L.C."/>
            <person name="Silva D.W."/>
            <person name="Silva R."/>
            <person name="Simoes I.C."/>
            <person name="Simon D."/>
            <person name="Soares C.M.A."/>
            <person name="Soares R.B.A."/>
            <person name="Souza E.M."/>
            <person name="Souza K.R.L."/>
            <person name="Souza R.C."/>
            <person name="Steffens M.B.R."/>
            <person name="Steindel M."/>
            <person name="Teixeira S.R."/>
            <person name="Urmenyi T."/>
            <person name="Vettore A."/>
            <person name="Wassem R."/>
            <person name="Zaha A."/>
            <person name="Simpson A.J.G."/>
        </authorList>
    </citation>
    <scope>NUCLEOTIDE SEQUENCE [LARGE SCALE GENOMIC DNA]</scope>
    <source>
        <strain evidence="2">ATCC 12472 / DSM 30191 / JCM 1249 / NBRC 12614 / NCIMB 9131 / NCTC 9757</strain>
    </source>
</reference>
<dbReference type="KEGG" id="cvi:CV_2683"/>
<accession>Q7NUL4</accession>
<dbReference type="EMBL" id="AE016825">
    <property type="protein sequence ID" value="AAQ60353.1"/>
    <property type="molecule type" value="Genomic_DNA"/>
</dbReference>